<sequence length="229" mass="25538">MPCGSRRPCMPVGARMLLPMPMKVAMGIRNRMLDRANVANQVYVVPPVSAYSNPANPVLPVYPPVSGPAYPTSVGPTWPGYQPHLGTPTYPTSVQPTTPVPSRPHPPSLSSTTSPGPTPYLPPPSTSDEAPPPYHTLDDIDLESEEINRRLQAMKLEMGISQGEGGGASRRERRERRRASSESRERRLEELLDEALTNNIRLEMERDRSEENYRNIERQLESMRNQTTV</sequence>
<proteinExistence type="predicted"/>
<feature type="compositionally biased region" description="Pro residues" evidence="1">
    <location>
        <begin position="98"/>
        <end position="107"/>
    </location>
</feature>
<gene>
    <name evidence="2" type="ORF">PMAYCL1PPCAC_10434</name>
</gene>
<evidence type="ECO:0000256" key="1">
    <source>
        <dbReference type="SAM" id="MobiDB-lite"/>
    </source>
</evidence>
<feature type="region of interest" description="Disordered" evidence="1">
    <location>
        <begin position="156"/>
        <end position="186"/>
    </location>
</feature>
<evidence type="ECO:0000313" key="3">
    <source>
        <dbReference type="Proteomes" id="UP001328107"/>
    </source>
</evidence>
<name>A0AAN4ZI03_9BILA</name>
<dbReference type="Proteomes" id="UP001328107">
    <property type="component" value="Unassembled WGS sequence"/>
</dbReference>
<comment type="caution">
    <text evidence="2">The sequence shown here is derived from an EMBL/GenBank/DDBJ whole genome shotgun (WGS) entry which is preliminary data.</text>
</comment>
<dbReference type="AlphaFoldDB" id="A0AAN4ZI03"/>
<accession>A0AAN4ZI03</accession>
<keyword evidence="3" id="KW-1185">Reference proteome</keyword>
<dbReference type="EMBL" id="BTRK01000003">
    <property type="protein sequence ID" value="GMR40239.1"/>
    <property type="molecule type" value="Genomic_DNA"/>
</dbReference>
<feature type="region of interest" description="Disordered" evidence="1">
    <location>
        <begin position="206"/>
        <end position="229"/>
    </location>
</feature>
<protein>
    <submittedName>
        <fullName evidence="2">Uncharacterized protein</fullName>
    </submittedName>
</protein>
<evidence type="ECO:0000313" key="2">
    <source>
        <dbReference type="EMBL" id="GMR40239.1"/>
    </source>
</evidence>
<feature type="compositionally biased region" description="Low complexity" evidence="1">
    <location>
        <begin position="87"/>
        <end position="97"/>
    </location>
</feature>
<feature type="compositionally biased region" description="Basic and acidic residues" evidence="1">
    <location>
        <begin position="206"/>
        <end position="221"/>
    </location>
</feature>
<feature type="region of interest" description="Disordered" evidence="1">
    <location>
        <begin position="81"/>
        <end position="137"/>
    </location>
</feature>
<reference evidence="3" key="1">
    <citation type="submission" date="2022-10" db="EMBL/GenBank/DDBJ databases">
        <title>Genome assembly of Pristionchus species.</title>
        <authorList>
            <person name="Yoshida K."/>
            <person name="Sommer R.J."/>
        </authorList>
    </citation>
    <scope>NUCLEOTIDE SEQUENCE [LARGE SCALE GENOMIC DNA]</scope>
    <source>
        <strain evidence="3">RS5460</strain>
    </source>
</reference>
<organism evidence="2 3">
    <name type="scientific">Pristionchus mayeri</name>
    <dbReference type="NCBI Taxonomy" id="1317129"/>
    <lineage>
        <taxon>Eukaryota</taxon>
        <taxon>Metazoa</taxon>
        <taxon>Ecdysozoa</taxon>
        <taxon>Nematoda</taxon>
        <taxon>Chromadorea</taxon>
        <taxon>Rhabditida</taxon>
        <taxon>Rhabditina</taxon>
        <taxon>Diplogasteromorpha</taxon>
        <taxon>Diplogasteroidea</taxon>
        <taxon>Neodiplogasteridae</taxon>
        <taxon>Pristionchus</taxon>
    </lineage>
</organism>
<feature type="compositionally biased region" description="Pro residues" evidence="1">
    <location>
        <begin position="116"/>
        <end position="134"/>
    </location>
</feature>